<dbReference type="InterPro" id="IPR036691">
    <property type="entry name" value="Endo/exonu/phosph_ase_sf"/>
</dbReference>
<dbReference type="AlphaFoldDB" id="A0AAD6VUT2"/>
<keyword evidence="3" id="KW-1185">Reference proteome</keyword>
<dbReference type="Pfam" id="PF13966">
    <property type="entry name" value="zf-RVT"/>
    <property type="match status" value="1"/>
</dbReference>
<organism evidence="2 3">
    <name type="scientific">Populus alba x Populus x berolinensis</name>
    <dbReference type="NCBI Taxonomy" id="444605"/>
    <lineage>
        <taxon>Eukaryota</taxon>
        <taxon>Viridiplantae</taxon>
        <taxon>Streptophyta</taxon>
        <taxon>Embryophyta</taxon>
        <taxon>Tracheophyta</taxon>
        <taxon>Spermatophyta</taxon>
        <taxon>Magnoliopsida</taxon>
        <taxon>eudicotyledons</taxon>
        <taxon>Gunneridae</taxon>
        <taxon>Pentapetalae</taxon>
        <taxon>rosids</taxon>
        <taxon>fabids</taxon>
        <taxon>Malpighiales</taxon>
        <taxon>Salicaceae</taxon>
        <taxon>Saliceae</taxon>
        <taxon>Populus</taxon>
    </lineage>
</organism>
<reference evidence="2" key="1">
    <citation type="journal article" date="2023" name="Mol. Ecol. Resour.">
        <title>Chromosome-level genome assembly of a triploid poplar Populus alba 'Berolinensis'.</title>
        <authorList>
            <person name="Chen S."/>
            <person name="Yu Y."/>
            <person name="Wang X."/>
            <person name="Wang S."/>
            <person name="Zhang T."/>
            <person name="Zhou Y."/>
            <person name="He R."/>
            <person name="Meng N."/>
            <person name="Wang Y."/>
            <person name="Liu W."/>
            <person name="Liu Z."/>
            <person name="Liu J."/>
            <person name="Guo Q."/>
            <person name="Huang H."/>
            <person name="Sederoff R.R."/>
            <person name="Wang G."/>
            <person name="Qu G."/>
            <person name="Chen S."/>
        </authorList>
    </citation>
    <scope>NUCLEOTIDE SEQUENCE</scope>
    <source>
        <strain evidence="2">SC-2020</strain>
    </source>
</reference>
<dbReference type="CDD" id="cd01650">
    <property type="entry name" value="RT_nLTR_like"/>
    <property type="match status" value="1"/>
</dbReference>
<dbReference type="PROSITE" id="PS50878">
    <property type="entry name" value="RT_POL"/>
    <property type="match status" value="1"/>
</dbReference>
<dbReference type="EMBL" id="JAQIZT010000007">
    <property type="protein sequence ID" value="KAJ6989641.1"/>
    <property type="molecule type" value="Genomic_DNA"/>
</dbReference>
<evidence type="ECO:0000313" key="3">
    <source>
        <dbReference type="Proteomes" id="UP001164929"/>
    </source>
</evidence>
<dbReference type="Gene3D" id="3.60.10.10">
    <property type="entry name" value="Endonuclease/exonuclease/phosphatase"/>
    <property type="match status" value="1"/>
</dbReference>
<dbReference type="InterPro" id="IPR043502">
    <property type="entry name" value="DNA/RNA_pol_sf"/>
</dbReference>
<dbReference type="Proteomes" id="UP001164929">
    <property type="component" value="Chromosome 7"/>
</dbReference>
<dbReference type="InterPro" id="IPR000477">
    <property type="entry name" value="RT_dom"/>
</dbReference>
<dbReference type="PANTHER" id="PTHR33116:SF84">
    <property type="entry name" value="RNA-DIRECTED DNA POLYMERASE"/>
    <property type="match status" value="1"/>
</dbReference>
<dbReference type="InterPro" id="IPR026960">
    <property type="entry name" value="RVT-Znf"/>
</dbReference>
<protein>
    <recommendedName>
        <fullName evidence="1">Reverse transcriptase domain-containing protein</fullName>
    </recommendedName>
</protein>
<gene>
    <name evidence="2" type="ORF">NC653_018199</name>
</gene>
<sequence length="1179" mass="134873">MEAVITKLQLPTWNFLSNVNASTSGRVMVGWDPTIFRLSCLHSSDQWVTCDVIALATNTAFKVTFVYGLNTPAGRELLWTYMQHQAPLFSSSPWVILGDFNAILKSSNRIGGDTSWYGHHDAFGKCIQDSELIEVPYTGMNFTWHNGQQGDSAIMKKLDWIFSNNEFLSNWPAAHSNFLPRDYSDHSSMLLELSTPEQRPPSPFKFLNFWAEKSEFLDLVRNAWQTPITGNPMFRLTTKLRIVKQSLRSLHKSESSHISSRVAVIKSQWQSAQLDLDGSPDSTELLAEERILAGKHNQLCKDEEAFYKQRSRIQWLNLGDRNTKFFHRSLVHRTTRNRIHMLMDEHGNRIHKQEDLGQLAVNHFQNMFKPPPPCDENVDRLYTSTIPPSQSAAMVQPISAEEIKQALFSISDSKAPGPDGFTSTFFKSSWEIIGTDFTKAIQYFFETNCLPRCINATRIALVPKVEHPSCMDDFRPISCCNVIYKCISKILAARLKIILPNVINNSQSAFVPGRQISDNVLLTQELMHNYHLNNGPPKCALKVDLRKAFDMVSWEYILKGLRAVGMPECMVNWIYTCISTAHFSVGLNGESHGFFKSSRGIRQGDPLSPYLFVLAMEGLGGILTEASVAPGFQFHWRCKPNRITHLCFADDLMIFCRADLASVQCVRKALDYFSNISGLTVNHTKSLVFLSGVKPELKNAITDSLGFKPGTLPVKYLGVPLISSRLSHQHCIPLLERIISRIKLWTAASLSYAGRLQLIKSTLFSIQVYWSSMFMLPCSIIRNIESTLAAFLWKGTSLTSSGAKVAWNSVCYPIKEGGLGIKKIKIWNKAAILKHIWRLLTEKTSVWVSWVHSVMLRGRCFWFYNCPSNASWSWRKILLSRSWCRGLFSPRIGNGLQTFLWLDYWLPDGKRICDNFPFRQLTRTGFACDAKVSSIISEGRWSFPNGHPDLQQIWNSIQFLPQPHQPDICNWKGLPSGKFTIDSAWEMLRDTRPINSIFHLIWFPEHIPRHAFILWLASMGRLHTKDRLLSFQVILSATCSLCGLQDETHDHLFFQCSYSAMVWKTLREKSLMIWPNLSWHDLLIWAAARLKDNKVFSNLLARQILSSTVYFVWYERNNRIFNQAFKSPQVLSGEIFETIRSVLMEKDQRKIPNNFRTTWRLQETEAIQPTMLQQILPAT</sequence>
<feature type="domain" description="Reverse transcriptase" evidence="1">
    <location>
        <begin position="443"/>
        <end position="721"/>
    </location>
</feature>
<evidence type="ECO:0000259" key="1">
    <source>
        <dbReference type="PROSITE" id="PS50878"/>
    </source>
</evidence>
<name>A0AAD6VUT2_9ROSI</name>
<dbReference type="Pfam" id="PF00078">
    <property type="entry name" value="RVT_1"/>
    <property type="match status" value="1"/>
</dbReference>
<dbReference type="SUPFAM" id="SSF56219">
    <property type="entry name" value="DNase I-like"/>
    <property type="match status" value="1"/>
</dbReference>
<proteinExistence type="predicted"/>
<dbReference type="SUPFAM" id="SSF56672">
    <property type="entry name" value="DNA/RNA polymerases"/>
    <property type="match status" value="1"/>
</dbReference>
<comment type="caution">
    <text evidence="2">The sequence shown here is derived from an EMBL/GenBank/DDBJ whole genome shotgun (WGS) entry which is preliminary data.</text>
</comment>
<evidence type="ECO:0000313" key="2">
    <source>
        <dbReference type="EMBL" id="KAJ6989641.1"/>
    </source>
</evidence>
<dbReference type="PANTHER" id="PTHR33116">
    <property type="entry name" value="REVERSE TRANSCRIPTASE ZINC-BINDING DOMAIN-CONTAINING PROTEIN-RELATED-RELATED"/>
    <property type="match status" value="1"/>
</dbReference>
<accession>A0AAD6VUT2</accession>